<feature type="transmembrane region" description="Helical" evidence="6">
    <location>
        <begin position="288"/>
        <end position="305"/>
    </location>
</feature>
<dbReference type="PANTHER" id="PTHR35007">
    <property type="entry name" value="INTEGRAL MEMBRANE PROTEIN-RELATED"/>
    <property type="match status" value="1"/>
</dbReference>
<proteinExistence type="predicted"/>
<reference evidence="8 9" key="1">
    <citation type="submission" date="2016-03" db="EMBL/GenBank/DDBJ databases">
        <title>Complete genome sequence of Shewanella psychrophila WP2, a deep sea bacterium isolated from west Pacific sediment.</title>
        <authorList>
            <person name="Xu G."/>
            <person name="Jian H."/>
        </authorList>
    </citation>
    <scope>NUCLEOTIDE SEQUENCE [LARGE SCALE GENOMIC DNA]</scope>
    <source>
        <strain evidence="8 9">WP2</strain>
    </source>
</reference>
<dbReference type="GO" id="GO:0005886">
    <property type="term" value="C:plasma membrane"/>
    <property type="evidence" value="ECO:0007669"/>
    <property type="project" value="UniProtKB-SubCell"/>
</dbReference>
<dbReference type="InterPro" id="IPR042094">
    <property type="entry name" value="T2SS_GspF_sf"/>
</dbReference>
<dbReference type="KEGG" id="spsw:Sps_02279"/>
<dbReference type="PANTHER" id="PTHR35007:SF1">
    <property type="entry name" value="PILUS ASSEMBLY PROTEIN"/>
    <property type="match status" value="1"/>
</dbReference>
<dbReference type="Pfam" id="PF00482">
    <property type="entry name" value="T2SSF"/>
    <property type="match status" value="1"/>
</dbReference>
<evidence type="ECO:0000313" key="9">
    <source>
        <dbReference type="Proteomes" id="UP000189545"/>
    </source>
</evidence>
<evidence type="ECO:0000313" key="8">
    <source>
        <dbReference type="EMBL" id="AQS37437.1"/>
    </source>
</evidence>
<sequence>MFALFASLLVISLMVSAISCWHYYRQYRHVRQRLLTVTKIQTQEKSTAKSLFGWEKEASPWLRWLKRLESRIDNLFGIKGKYYLYLGLFITGGISWGMSGFLPTHVRLALVLIVPTLGFLGFFWFMRSAQLKQFDQAFPQVLGQISRAVAAGISVPQAIAQVSEYQQGFLGREFELIRDRLAIGIGLKQALEQACYRLPYASFHFFTVALILNQENGGQLREVLHSLGRTLHDNSAIKMKIKSLTAEPRMTALILACLPLILIGIMFFKNPSSFEVLTDTAAGHNVLLYVVSSIVLGLGIINVLTKVRP</sequence>
<feature type="transmembrane region" description="Helical" evidence="6">
    <location>
        <begin position="82"/>
        <end position="102"/>
    </location>
</feature>
<keyword evidence="3 6" id="KW-0812">Transmembrane</keyword>
<evidence type="ECO:0000256" key="2">
    <source>
        <dbReference type="ARBA" id="ARBA00022475"/>
    </source>
</evidence>
<organism evidence="8 9">
    <name type="scientific">Shewanella psychrophila</name>
    <dbReference type="NCBI Taxonomy" id="225848"/>
    <lineage>
        <taxon>Bacteria</taxon>
        <taxon>Pseudomonadati</taxon>
        <taxon>Pseudomonadota</taxon>
        <taxon>Gammaproteobacteria</taxon>
        <taxon>Alteromonadales</taxon>
        <taxon>Shewanellaceae</taxon>
        <taxon>Shewanella</taxon>
    </lineage>
</organism>
<comment type="subcellular location">
    <subcellularLocation>
        <location evidence="1">Cell membrane</location>
        <topology evidence="1">Multi-pass membrane protein</topology>
    </subcellularLocation>
</comment>
<evidence type="ECO:0000256" key="4">
    <source>
        <dbReference type="ARBA" id="ARBA00022989"/>
    </source>
</evidence>
<evidence type="ECO:0000256" key="3">
    <source>
        <dbReference type="ARBA" id="ARBA00022692"/>
    </source>
</evidence>
<keyword evidence="4 6" id="KW-1133">Transmembrane helix</keyword>
<keyword evidence="2" id="KW-1003">Cell membrane</keyword>
<feature type="transmembrane region" description="Helical" evidence="6">
    <location>
        <begin position="108"/>
        <end position="126"/>
    </location>
</feature>
<name>A0A1S6HPJ3_9GAMM</name>
<keyword evidence="5 6" id="KW-0472">Membrane</keyword>
<dbReference type="EMBL" id="CP014782">
    <property type="protein sequence ID" value="AQS37437.1"/>
    <property type="molecule type" value="Genomic_DNA"/>
</dbReference>
<evidence type="ECO:0000259" key="7">
    <source>
        <dbReference type="Pfam" id="PF00482"/>
    </source>
</evidence>
<dbReference type="AlphaFoldDB" id="A0A1S6HPJ3"/>
<evidence type="ECO:0000256" key="6">
    <source>
        <dbReference type="SAM" id="Phobius"/>
    </source>
</evidence>
<feature type="domain" description="Type II secretion system protein GspF" evidence="7">
    <location>
        <begin position="143"/>
        <end position="267"/>
    </location>
</feature>
<evidence type="ECO:0000256" key="1">
    <source>
        <dbReference type="ARBA" id="ARBA00004651"/>
    </source>
</evidence>
<dbReference type="InterPro" id="IPR018076">
    <property type="entry name" value="T2SS_GspF_dom"/>
</dbReference>
<dbReference type="RefSeq" id="WP_077752605.1">
    <property type="nucleotide sequence ID" value="NZ_CP014782.1"/>
</dbReference>
<feature type="transmembrane region" description="Helical" evidence="6">
    <location>
        <begin position="6"/>
        <end position="24"/>
    </location>
</feature>
<gene>
    <name evidence="8" type="ORF">Sps_02279</name>
</gene>
<protein>
    <submittedName>
        <fullName evidence="8">Flp pilus assembly protein TadB</fullName>
    </submittedName>
</protein>
<dbReference type="STRING" id="225848.Sps_02279"/>
<accession>A0A1S6HPJ3</accession>
<dbReference type="Gene3D" id="1.20.81.30">
    <property type="entry name" value="Type II secretion system (T2SS), domain F"/>
    <property type="match status" value="1"/>
</dbReference>
<dbReference type="Proteomes" id="UP000189545">
    <property type="component" value="Chromosome"/>
</dbReference>
<dbReference type="OrthoDB" id="5611741at2"/>
<evidence type="ECO:0000256" key="5">
    <source>
        <dbReference type="ARBA" id="ARBA00023136"/>
    </source>
</evidence>
<feature type="transmembrane region" description="Helical" evidence="6">
    <location>
        <begin position="250"/>
        <end position="268"/>
    </location>
</feature>
<keyword evidence="9" id="KW-1185">Reference proteome</keyword>